<protein>
    <submittedName>
        <fullName evidence="4">TRZ/ATZ family hydrolase</fullName>
    </submittedName>
</protein>
<dbReference type="SUPFAM" id="SSF51338">
    <property type="entry name" value="Composite domain of metallo-dependent hydrolases"/>
    <property type="match status" value="2"/>
</dbReference>
<dbReference type="SUPFAM" id="SSF51556">
    <property type="entry name" value="Metallo-dependent hydrolases"/>
    <property type="match status" value="1"/>
</dbReference>
<feature type="domain" description="Amidohydrolase-related" evidence="3">
    <location>
        <begin position="56"/>
        <end position="414"/>
    </location>
</feature>
<dbReference type="Gene3D" id="2.30.40.10">
    <property type="entry name" value="Urease, subunit C, domain 1"/>
    <property type="match status" value="1"/>
</dbReference>
<dbReference type="NCBIfam" id="NF006056">
    <property type="entry name" value="PRK08204.1"/>
    <property type="match status" value="1"/>
</dbReference>
<comment type="caution">
    <text evidence="4">The sequence shown here is derived from an EMBL/GenBank/DDBJ whole genome shotgun (WGS) entry which is preliminary data.</text>
</comment>
<feature type="region of interest" description="Disordered" evidence="2">
    <location>
        <begin position="447"/>
        <end position="469"/>
    </location>
</feature>
<gene>
    <name evidence="4" type="ORF">GCM10011505_32900</name>
</gene>
<reference evidence="5" key="1">
    <citation type="journal article" date="2019" name="Int. J. Syst. Evol. Microbiol.">
        <title>The Global Catalogue of Microorganisms (GCM) 10K type strain sequencing project: providing services to taxonomists for standard genome sequencing and annotation.</title>
        <authorList>
            <consortium name="The Broad Institute Genomics Platform"/>
            <consortium name="The Broad Institute Genome Sequencing Center for Infectious Disease"/>
            <person name="Wu L."/>
            <person name="Ma J."/>
        </authorList>
    </citation>
    <scope>NUCLEOTIDE SEQUENCE [LARGE SCALE GENOMIC DNA]</scope>
    <source>
        <strain evidence="5">CGMCC 1.10188</strain>
    </source>
</reference>
<evidence type="ECO:0000256" key="1">
    <source>
        <dbReference type="ARBA" id="ARBA00006745"/>
    </source>
</evidence>
<dbReference type="PANTHER" id="PTHR43794:SF5">
    <property type="entry name" value="CHLOROHYDROLASE FAMILY PROTEIN"/>
    <property type="match status" value="1"/>
</dbReference>
<evidence type="ECO:0000313" key="5">
    <source>
        <dbReference type="Proteomes" id="UP000603352"/>
    </source>
</evidence>
<dbReference type="Proteomes" id="UP000603352">
    <property type="component" value="Unassembled WGS sequence"/>
</dbReference>
<dbReference type="EMBL" id="BMDZ01000041">
    <property type="protein sequence ID" value="GGB49228.1"/>
    <property type="molecule type" value="Genomic_DNA"/>
</dbReference>
<comment type="similarity">
    <text evidence="1">Belongs to the metallo-dependent hydrolases superfamily. ATZ/TRZ family.</text>
</comment>
<dbReference type="PANTHER" id="PTHR43794">
    <property type="entry name" value="AMINOHYDROLASE SSNA-RELATED"/>
    <property type="match status" value="1"/>
</dbReference>
<proteinExistence type="inferred from homology"/>
<organism evidence="4 5">
    <name type="scientific">Tistrella bauzanensis</name>
    <dbReference type="NCBI Taxonomy" id="657419"/>
    <lineage>
        <taxon>Bacteria</taxon>
        <taxon>Pseudomonadati</taxon>
        <taxon>Pseudomonadota</taxon>
        <taxon>Alphaproteobacteria</taxon>
        <taxon>Geminicoccales</taxon>
        <taxon>Geminicoccaceae</taxon>
        <taxon>Tistrella</taxon>
    </lineage>
</organism>
<dbReference type="InterPro" id="IPR006680">
    <property type="entry name" value="Amidohydro-rel"/>
</dbReference>
<evidence type="ECO:0000313" key="4">
    <source>
        <dbReference type="EMBL" id="GGB49228.1"/>
    </source>
</evidence>
<keyword evidence="5" id="KW-1185">Reference proteome</keyword>
<dbReference type="Gene3D" id="3.20.20.140">
    <property type="entry name" value="Metal-dependent hydrolases"/>
    <property type="match status" value="1"/>
</dbReference>
<evidence type="ECO:0000259" key="3">
    <source>
        <dbReference type="Pfam" id="PF01979"/>
    </source>
</evidence>
<sequence>MPNEILIKTIYVADPDLASQTRPETCDILVRDGRIAAVEGAIQAPGAEVIDGEGAIAVAGMVDTHRHVWQTAIRGVAADWSLVDYVREIRVGYATSYTPDHIYLANLVGALEALDTGVTTVCDFSHLMNSPAHAEAAIQGLTDAGIRGVFCYGFYDVPTRDRGFDSHDERLRHADEVARSFRSTAGPLLDFGIALTEFGLVAADLTDAEIDVARRHDALITLHVGTFGSPHGIADLARRGRLGPDMLHVHGNMCDDGELAQVVASGGGVSITPETEMQMGMGFPVTNRLLSVGGMPSFGVDIASNNGGDMLTQMRLALQTARAIDNQTVLDRGVVPDRIRLTVRDALRFGTEGGAKAMRLGGEVGRLRKGARADIALFSTRGLNMMPMGDPVAMLLLQSRPGDADTVLVDGAVVKRDGRLVGVDYDGLRQRSNDAFREIAERVEKTRDDMAGSSSAYSKVMKRATGTAS</sequence>
<evidence type="ECO:0000256" key="2">
    <source>
        <dbReference type="SAM" id="MobiDB-lite"/>
    </source>
</evidence>
<dbReference type="InterPro" id="IPR032466">
    <property type="entry name" value="Metal_Hydrolase"/>
</dbReference>
<dbReference type="GO" id="GO:0016787">
    <property type="term" value="F:hydrolase activity"/>
    <property type="evidence" value="ECO:0007669"/>
    <property type="project" value="UniProtKB-KW"/>
</dbReference>
<keyword evidence="4" id="KW-0378">Hydrolase</keyword>
<dbReference type="InterPro" id="IPR011059">
    <property type="entry name" value="Metal-dep_hydrolase_composite"/>
</dbReference>
<accession>A0ABQ1IPF5</accession>
<dbReference type="Pfam" id="PF01979">
    <property type="entry name" value="Amidohydro_1"/>
    <property type="match status" value="1"/>
</dbReference>
<name>A0ABQ1IPF5_9PROT</name>
<dbReference type="RefSeq" id="WP_188579809.1">
    <property type="nucleotide sequence ID" value="NZ_BMDZ01000041.1"/>
</dbReference>
<dbReference type="InterPro" id="IPR050287">
    <property type="entry name" value="MTA/SAH_deaminase"/>
</dbReference>